<evidence type="ECO:0000313" key="4">
    <source>
        <dbReference type="EMBL" id="PPQ90850.1"/>
    </source>
</evidence>
<keyword evidence="5" id="KW-1185">Reference proteome</keyword>
<proteinExistence type="predicted"/>
<dbReference type="InterPro" id="IPR056009">
    <property type="entry name" value="DUF7587"/>
</dbReference>
<keyword evidence="2" id="KW-0472">Membrane</keyword>
<gene>
    <name evidence="4" type="ORF">CVT25_007385</name>
</gene>
<dbReference type="AlphaFoldDB" id="A0A409XJB4"/>
<evidence type="ECO:0000256" key="1">
    <source>
        <dbReference type="SAM" id="MobiDB-lite"/>
    </source>
</evidence>
<feature type="compositionally biased region" description="Acidic residues" evidence="1">
    <location>
        <begin position="602"/>
        <end position="614"/>
    </location>
</feature>
<comment type="caution">
    <text evidence="4">The sequence shown here is derived from an EMBL/GenBank/DDBJ whole genome shotgun (WGS) entry which is preliminary data.</text>
</comment>
<feature type="transmembrane region" description="Helical" evidence="2">
    <location>
        <begin position="844"/>
        <end position="862"/>
    </location>
</feature>
<keyword evidence="2" id="KW-1133">Transmembrane helix</keyword>
<evidence type="ECO:0000256" key="2">
    <source>
        <dbReference type="SAM" id="Phobius"/>
    </source>
</evidence>
<dbReference type="Proteomes" id="UP000283269">
    <property type="component" value="Unassembled WGS sequence"/>
</dbReference>
<keyword evidence="2" id="KW-0812">Transmembrane</keyword>
<dbReference type="Pfam" id="PF24494">
    <property type="entry name" value="DUF7587"/>
    <property type="match status" value="1"/>
</dbReference>
<feature type="region of interest" description="Disordered" evidence="1">
    <location>
        <begin position="587"/>
        <end position="627"/>
    </location>
</feature>
<feature type="region of interest" description="Disordered" evidence="1">
    <location>
        <begin position="771"/>
        <end position="791"/>
    </location>
</feature>
<evidence type="ECO:0000259" key="3">
    <source>
        <dbReference type="Pfam" id="PF24494"/>
    </source>
</evidence>
<dbReference type="InParanoid" id="A0A409XJB4"/>
<feature type="domain" description="DUF7587" evidence="3">
    <location>
        <begin position="33"/>
        <end position="193"/>
    </location>
</feature>
<sequence length="873" mass="97372">MSSYFEDPDAEIRPLPQCGFGADVDFDTLIKSNRFLFRVYTPKERSPFYDETDPFFVAPRFDEQFARSPIDLPKVKFSEPLIGSYADVARHMEWTTRASSSYISTSFSFSWSIWEAVRRYHQGIKKDVEIAIIDSTALGGRAATAIQLLQKSSPSERTEQYWKWHRFSQDSQSVLVYGMVPHTAVLASVPLIQILRKMPSYFLRQDVQIIYGNPLDQVAWNFALRKHNYRQFCQDMSKLFLARPAEVRLRDSTAGCVRLALSFLRPFFHRVVQKDFEIAICYLRNLAITISQWAGGEWVRDHHEIRRIIESMVLALAEELREKYFNEKHEELARLQLVISGLQQEVNTRRAHASNLHVDLVEVYSDDDFEVEFEDSEEPTLVTPSVAPIMDKLSSLQMPAVVVLPRIPADFTTPITPPESPRNSLFVPTTSVSVNDIIPSPLSTQCRDDVVSQEGIEVVSIETPPSPEEPASPPLTPPSQLLILPSFNLPPIQEDVIFAKEELEQHPEDEEQIDVGCHDPEEQSLGQTVIELQDDANGEDDHDTTEQGLEGNLSEVEQIDAGHHSAEHPLAEDEDDDKETDRLSEVQQIDIEHRTAEPPLVENEDDGEETDLEPEADHQHYSPPPSPLTSWSVIRHVRPKVSSFSSTHSSIASVDTLCDPGDGPFHLKRLSLTTTDSFEFVPPYSGSFRAFNIPSRTVSFYEPPPKAPLSPMLDPVEIPLPPSPSPSLGSICLSSSLSSISSNALSSPPSPTSRTAFLASRSSSPSLVFPLSDSSSNASSSPSSPSSATPTLPLEHHLPIIPAALIIPPKGRISLLSPLPESQEVEDDEDDASSIRSTRVAETASYLVTGFLVGAFITLFLFSTQRRQLLVLT</sequence>
<evidence type="ECO:0000313" key="5">
    <source>
        <dbReference type="Proteomes" id="UP000283269"/>
    </source>
</evidence>
<accession>A0A409XJB4</accession>
<organism evidence="4 5">
    <name type="scientific">Psilocybe cyanescens</name>
    <dbReference type="NCBI Taxonomy" id="93625"/>
    <lineage>
        <taxon>Eukaryota</taxon>
        <taxon>Fungi</taxon>
        <taxon>Dikarya</taxon>
        <taxon>Basidiomycota</taxon>
        <taxon>Agaricomycotina</taxon>
        <taxon>Agaricomycetes</taxon>
        <taxon>Agaricomycetidae</taxon>
        <taxon>Agaricales</taxon>
        <taxon>Agaricineae</taxon>
        <taxon>Strophariaceae</taxon>
        <taxon>Psilocybe</taxon>
    </lineage>
</organism>
<reference evidence="4 5" key="1">
    <citation type="journal article" date="2018" name="Evol. Lett.">
        <title>Horizontal gene cluster transfer increased hallucinogenic mushroom diversity.</title>
        <authorList>
            <person name="Reynolds H.T."/>
            <person name="Vijayakumar V."/>
            <person name="Gluck-Thaler E."/>
            <person name="Korotkin H.B."/>
            <person name="Matheny P.B."/>
            <person name="Slot J.C."/>
        </authorList>
    </citation>
    <scope>NUCLEOTIDE SEQUENCE [LARGE SCALE GENOMIC DNA]</scope>
    <source>
        <strain evidence="4 5">2631</strain>
    </source>
</reference>
<feature type="compositionally biased region" description="Basic and acidic residues" evidence="1">
    <location>
        <begin position="587"/>
        <end position="596"/>
    </location>
</feature>
<dbReference type="STRING" id="93625.A0A409XJB4"/>
<dbReference type="EMBL" id="NHYD01001526">
    <property type="protein sequence ID" value="PPQ90850.1"/>
    <property type="molecule type" value="Genomic_DNA"/>
</dbReference>
<protein>
    <recommendedName>
        <fullName evidence="3">DUF7587 domain-containing protein</fullName>
    </recommendedName>
</protein>
<dbReference type="OrthoDB" id="3359845at2759"/>
<name>A0A409XJB4_PSICY</name>